<keyword evidence="2" id="KW-1185">Reference proteome</keyword>
<organism evidence="1 2">
    <name type="scientific">Sphingomonas agrestis</name>
    <dbReference type="NCBI Taxonomy" id="3080540"/>
    <lineage>
        <taxon>Bacteria</taxon>
        <taxon>Pseudomonadati</taxon>
        <taxon>Pseudomonadota</taxon>
        <taxon>Alphaproteobacteria</taxon>
        <taxon>Sphingomonadales</taxon>
        <taxon>Sphingomonadaceae</taxon>
        <taxon>Sphingomonas</taxon>
    </lineage>
</organism>
<evidence type="ECO:0000313" key="2">
    <source>
        <dbReference type="Proteomes" id="UP001273531"/>
    </source>
</evidence>
<evidence type="ECO:0000313" key="1">
    <source>
        <dbReference type="EMBL" id="MDV3459140.1"/>
    </source>
</evidence>
<comment type="caution">
    <text evidence="1">The sequence shown here is derived from an EMBL/GenBank/DDBJ whole genome shotgun (WGS) entry which is preliminary data.</text>
</comment>
<dbReference type="EMBL" id="JAWJEJ010000002">
    <property type="protein sequence ID" value="MDV3459140.1"/>
    <property type="molecule type" value="Genomic_DNA"/>
</dbReference>
<accession>A0ABU3YCM2</accession>
<gene>
    <name evidence="1" type="ORF">RZN05_19240</name>
</gene>
<proteinExistence type="predicted"/>
<reference evidence="1 2" key="1">
    <citation type="submission" date="2023-10" db="EMBL/GenBank/DDBJ databases">
        <title>Sphingomonas sp. HF-S4 16S ribosomal RNA gene Genome sequencing and assembly.</title>
        <authorList>
            <person name="Lee H."/>
        </authorList>
    </citation>
    <scope>NUCLEOTIDE SEQUENCE [LARGE SCALE GENOMIC DNA]</scope>
    <source>
        <strain evidence="1 2">HF-S4</strain>
    </source>
</reference>
<name>A0ABU3YCM2_9SPHN</name>
<dbReference type="RefSeq" id="WP_317228296.1">
    <property type="nucleotide sequence ID" value="NZ_JAWJEJ010000002.1"/>
</dbReference>
<evidence type="ECO:0008006" key="3">
    <source>
        <dbReference type="Google" id="ProtNLM"/>
    </source>
</evidence>
<dbReference type="Proteomes" id="UP001273531">
    <property type="component" value="Unassembled WGS sequence"/>
</dbReference>
<sequence>MASCSTPSPTPAPGVPVPAPYPYAAEPAFPGSGVIGPQPEGMPLHACMGLNACAGSDRFGMFGAPGREPNACAGQGYCATGTDHTCHVQNECKGQGGCGLYGTGEEMNNPGANACRSQGSCATPINAERFSTNGPNQGQSVWLRARAVFEANWEATRLELLAAQAQQKVDPGQPLPATLGDTPAAFAATGPTYLWISDDNNARGNMTACGSSAMSGAGGCS</sequence>
<protein>
    <recommendedName>
        <fullName evidence="3">Lipoprotein</fullName>
    </recommendedName>
</protein>